<dbReference type="PROSITE" id="PS51186">
    <property type="entry name" value="GNAT"/>
    <property type="match status" value="1"/>
</dbReference>
<dbReference type="PANTHER" id="PTHR43415">
    <property type="entry name" value="SPERMIDINE N(1)-ACETYLTRANSFERASE"/>
    <property type="match status" value="1"/>
</dbReference>
<feature type="domain" description="N-acetyltransferase" evidence="1">
    <location>
        <begin position="1"/>
        <end position="99"/>
    </location>
</feature>
<dbReference type="Gene3D" id="3.40.630.30">
    <property type="match status" value="1"/>
</dbReference>
<name>A0ABN0ZUY4_9BACI</name>
<organism evidence="2 3">
    <name type="scientific">Alkalibacillus silvisoli</name>
    <dbReference type="NCBI Taxonomy" id="392823"/>
    <lineage>
        <taxon>Bacteria</taxon>
        <taxon>Bacillati</taxon>
        <taxon>Bacillota</taxon>
        <taxon>Bacilli</taxon>
        <taxon>Bacillales</taxon>
        <taxon>Bacillaceae</taxon>
        <taxon>Alkalibacillus</taxon>
    </lineage>
</organism>
<sequence length="99" mass="10880">MEQSLIGYADLAFIDGNTAELGIAIGDRSIWGKGNGFNACVKMIDYASSYLGITTFTAETTESNIRAKKMLAKLGFKEVSRIGKEEYLGTDSQLIQYRL</sequence>
<dbReference type="InterPro" id="IPR016181">
    <property type="entry name" value="Acyl_CoA_acyltransferase"/>
</dbReference>
<reference evidence="2 3" key="1">
    <citation type="journal article" date="2019" name="Int. J. Syst. Evol. Microbiol.">
        <title>The Global Catalogue of Microorganisms (GCM) 10K type strain sequencing project: providing services to taxonomists for standard genome sequencing and annotation.</title>
        <authorList>
            <consortium name="The Broad Institute Genomics Platform"/>
            <consortium name="The Broad Institute Genome Sequencing Center for Infectious Disease"/>
            <person name="Wu L."/>
            <person name="Ma J."/>
        </authorList>
    </citation>
    <scope>NUCLEOTIDE SEQUENCE [LARGE SCALE GENOMIC DNA]</scope>
    <source>
        <strain evidence="2 3">JCM 14193</strain>
    </source>
</reference>
<evidence type="ECO:0000259" key="1">
    <source>
        <dbReference type="PROSITE" id="PS51186"/>
    </source>
</evidence>
<accession>A0ABN0ZUY4</accession>
<protein>
    <recommendedName>
        <fullName evidence="1">N-acetyltransferase domain-containing protein</fullName>
    </recommendedName>
</protein>
<dbReference type="InterPro" id="IPR000182">
    <property type="entry name" value="GNAT_dom"/>
</dbReference>
<dbReference type="Pfam" id="PF13302">
    <property type="entry name" value="Acetyltransf_3"/>
    <property type="match status" value="1"/>
</dbReference>
<proteinExistence type="predicted"/>
<evidence type="ECO:0000313" key="3">
    <source>
        <dbReference type="Proteomes" id="UP001500740"/>
    </source>
</evidence>
<comment type="caution">
    <text evidence="2">The sequence shown here is derived from an EMBL/GenBank/DDBJ whole genome shotgun (WGS) entry which is preliminary data.</text>
</comment>
<gene>
    <name evidence="2" type="ORF">GCM10008935_13610</name>
</gene>
<dbReference type="SUPFAM" id="SSF55729">
    <property type="entry name" value="Acyl-CoA N-acyltransferases (Nat)"/>
    <property type="match status" value="1"/>
</dbReference>
<dbReference type="Proteomes" id="UP001500740">
    <property type="component" value="Unassembled WGS sequence"/>
</dbReference>
<keyword evidence="3" id="KW-1185">Reference proteome</keyword>
<dbReference type="EMBL" id="BAAACZ010000009">
    <property type="protein sequence ID" value="GAA0459584.1"/>
    <property type="molecule type" value="Genomic_DNA"/>
</dbReference>
<evidence type="ECO:0000313" key="2">
    <source>
        <dbReference type="EMBL" id="GAA0459584.1"/>
    </source>
</evidence>
<dbReference type="PANTHER" id="PTHR43415:SF3">
    <property type="entry name" value="GNAT-FAMILY ACETYLTRANSFERASE"/>
    <property type="match status" value="1"/>
</dbReference>